<keyword evidence="3" id="KW-1185">Reference proteome</keyword>
<dbReference type="GO" id="GO:0004803">
    <property type="term" value="F:transposase activity"/>
    <property type="evidence" value="ECO:0007669"/>
    <property type="project" value="InterPro"/>
</dbReference>
<dbReference type="SMART" id="SM01321">
    <property type="entry name" value="Y1_Tnp"/>
    <property type="match status" value="1"/>
</dbReference>
<dbReference type="GO" id="GO:0003677">
    <property type="term" value="F:DNA binding"/>
    <property type="evidence" value="ECO:0007669"/>
    <property type="project" value="InterPro"/>
</dbReference>
<dbReference type="AlphaFoldDB" id="A0A2I2KXQ6"/>
<dbReference type="InterPro" id="IPR002686">
    <property type="entry name" value="Transposase_17"/>
</dbReference>
<dbReference type="PANTHER" id="PTHR33360">
    <property type="entry name" value="TRANSPOSASE FOR INSERTION SEQUENCE ELEMENT IS200"/>
    <property type="match status" value="1"/>
</dbReference>
<name>A0A2I2KXQ6_9ACTN</name>
<proteinExistence type="predicted"/>
<protein>
    <submittedName>
        <fullName evidence="2">Transposase</fullName>
    </submittedName>
</protein>
<dbReference type="OrthoDB" id="9798161at2"/>
<evidence type="ECO:0000313" key="2">
    <source>
        <dbReference type="EMBL" id="SNQ50445.1"/>
    </source>
</evidence>
<feature type="domain" description="Transposase IS200-like" evidence="1">
    <location>
        <begin position="21"/>
        <end position="138"/>
    </location>
</feature>
<dbReference type="EMBL" id="FZMO01000404">
    <property type="protein sequence ID" value="SNQ50445.1"/>
    <property type="molecule type" value="Genomic_DNA"/>
</dbReference>
<dbReference type="Pfam" id="PF01797">
    <property type="entry name" value="Y1_Tnp"/>
    <property type="match status" value="1"/>
</dbReference>
<dbReference type="GO" id="GO:0006313">
    <property type="term" value="P:DNA transposition"/>
    <property type="evidence" value="ECO:0007669"/>
    <property type="project" value="InterPro"/>
</dbReference>
<reference evidence="2 3" key="1">
    <citation type="submission" date="2017-06" db="EMBL/GenBank/DDBJ databases">
        <authorList>
            <person name="Kim H.J."/>
            <person name="Triplett B.A."/>
        </authorList>
    </citation>
    <scope>NUCLEOTIDE SEQUENCE [LARGE SCALE GENOMIC DNA]</scope>
    <source>
        <strain evidence="2">FRACA_ARgP5</strain>
    </source>
</reference>
<evidence type="ECO:0000313" key="3">
    <source>
        <dbReference type="Proteomes" id="UP000234331"/>
    </source>
</evidence>
<accession>A0A2I2KXQ6</accession>
<dbReference type="NCBIfam" id="NF033573">
    <property type="entry name" value="transpos_IS200"/>
    <property type="match status" value="1"/>
</dbReference>
<dbReference type="Gene3D" id="3.30.70.1290">
    <property type="entry name" value="Transposase IS200-like"/>
    <property type="match status" value="1"/>
</dbReference>
<evidence type="ECO:0000259" key="1">
    <source>
        <dbReference type="SMART" id="SM01321"/>
    </source>
</evidence>
<dbReference type="Proteomes" id="UP000234331">
    <property type="component" value="Unassembled WGS sequence"/>
</dbReference>
<organism evidence="2 3">
    <name type="scientific">Frankia canadensis</name>
    <dbReference type="NCBI Taxonomy" id="1836972"/>
    <lineage>
        <taxon>Bacteria</taxon>
        <taxon>Bacillati</taxon>
        <taxon>Actinomycetota</taxon>
        <taxon>Actinomycetes</taxon>
        <taxon>Frankiales</taxon>
        <taxon>Frankiaceae</taxon>
        <taxon>Frankia</taxon>
    </lineage>
</organism>
<dbReference type="InterPro" id="IPR036515">
    <property type="entry name" value="Transposase_17_sf"/>
</dbReference>
<dbReference type="RefSeq" id="WP_101833766.1">
    <property type="nucleotide sequence ID" value="NZ_FZMO01000404.1"/>
</dbReference>
<dbReference type="PANTHER" id="PTHR33360:SF2">
    <property type="entry name" value="TRANSPOSASE FOR INSERTION SEQUENCE ELEMENT IS200"/>
    <property type="match status" value="1"/>
</dbReference>
<dbReference type="SUPFAM" id="SSF143422">
    <property type="entry name" value="Transposase IS200-like"/>
    <property type="match status" value="1"/>
</dbReference>
<sequence length="149" mass="16939">MDRAGIVAGVVRQVTGGAGGVYDLGFHVVWCPKYRRAVLVGQVRDRLDTLIRQKCAEHDWPVVALDIEPDHVHLFVKAHPKHSPSYIANQVKGFTSHELRGEFAHLRSRLPTLWSRSYFVATVGAVSAQTVRRYVDTQDERPWRRGMPR</sequence>
<gene>
    <name evidence="2" type="ORF">FRACA_4620002</name>
</gene>